<gene>
    <name evidence="1" type="ORF">HICCMSTLAB_LOCUS13956</name>
</gene>
<reference evidence="1" key="1">
    <citation type="submission" date="2021-04" db="EMBL/GenBank/DDBJ databases">
        <authorList>
            <person name="Chebbi M.A.C M."/>
        </authorList>
    </citation>
    <scope>NUCLEOTIDE SEQUENCE</scope>
</reference>
<name>A0A8J2HQI7_COTCN</name>
<feature type="non-terminal residue" evidence="1">
    <location>
        <position position="1"/>
    </location>
</feature>
<dbReference type="Proteomes" id="UP000786811">
    <property type="component" value="Unassembled WGS sequence"/>
</dbReference>
<dbReference type="AlphaFoldDB" id="A0A8J2HQI7"/>
<dbReference type="OrthoDB" id="6627079at2759"/>
<evidence type="ECO:0000313" key="2">
    <source>
        <dbReference type="Proteomes" id="UP000786811"/>
    </source>
</evidence>
<accession>A0A8J2HQI7</accession>
<organism evidence="1 2">
    <name type="scientific">Cotesia congregata</name>
    <name type="common">Parasitoid wasp</name>
    <name type="synonym">Apanteles congregatus</name>
    <dbReference type="NCBI Taxonomy" id="51543"/>
    <lineage>
        <taxon>Eukaryota</taxon>
        <taxon>Metazoa</taxon>
        <taxon>Ecdysozoa</taxon>
        <taxon>Arthropoda</taxon>
        <taxon>Hexapoda</taxon>
        <taxon>Insecta</taxon>
        <taxon>Pterygota</taxon>
        <taxon>Neoptera</taxon>
        <taxon>Endopterygota</taxon>
        <taxon>Hymenoptera</taxon>
        <taxon>Apocrita</taxon>
        <taxon>Ichneumonoidea</taxon>
        <taxon>Braconidae</taxon>
        <taxon>Microgastrinae</taxon>
        <taxon>Cotesia</taxon>
    </lineage>
</organism>
<sequence>EHGFFEAIFPKLSLYSDKFDNYFRMSVTEFDELLCLVSPFITKENVIRDAISEAARLAMALRYLATGDCFTSISYQYLVGFTTASNIINET</sequence>
<proteinExistence type="predicted"/>
<evidence type="ECO:0000313" key="1">
    <source>
        <dbReference type="EMBL" id="CAG5109320.1"/>
    </source>
</evidence>
<comment type="caution">
    <text evidence="1">The sequence shown here is derived from an EMBL/GenBank/DDBJ whole genome shotgun (WGS) entry which is preliminary data.</text>
</comment>
<keyword evidence="2" id="KW-1185">Reference proteome</keyword>
<protein>
    <submittedName>
        <fullName evidence="1">Uncharacterized protein</fullName>
    </submittedName>
</protein>
<dbReference type="EMBL" id="CAJNRD030001124">
    <property type="protein sequence ID" value="CAG5109320.1"/>
    <property type="molecule type" value="Genomic_DNA"/>
</dbReference>